<reference evidence="3" key="1">
    <citation type="submission" date="2018-09" db="EMBL/GenBank/DDBJ databases">
        <authorList>
            <person name="Livingstone P.G."/>
            <person name="Whitworth D.E."/>
        </authorList>
    </citation>
    <scope>NUCLEOTIDE SEQUENCE [LARGE SCALE GENOMIC DNA]</scope>
    <source>
        <strain evidence="3">CA051B</strain>
    </source>
</reference>
<sequence>APPPAAKAAAPRDTFDTSVKAPADGSRTPSVADVAKQVEAATKRGVAEGAEQLRRSLAGFGKEPGKQAALIEASLPSIQEFGRVTSLEDGRPDADVVKGTLASLTQASEGLTDYSRERLATTFASKIPDINLHTKKENGLSRAVKDGIKDGHGATFGVALSDALKKAGKPKASENVGQATTEGIRDAREDFEKALKKTEGLNEELARLTTGFSGSLDMKQVEAGAEAYRARHPEYAELGEKSQKLSAALEGVGNAQGRSDLHEDLGDESNKAYEQVQKLGDTPAGQKAIGDALEKEGAGGKSFLTKAKEGVRYAKDAKTLAESAATVVAKAAGVRILSQAKTNPARASQVFDGLRKTHDLFGVSAQDAALLSQNLKDLAAGAPNGIADLQKTLKDTTPLVPGLAPDRPAGQAFRGLGVALSGFSVVTGAIDPKGREKAAVALQTASGALQLGADGTKLAGEVLSQTATTGSLASKVGSGLGKVGSVGGKLAGPLSVVADFVQAGVSFANGDTGKGITSTLSAVGGAALTAATAIQAVPVAGQIVGALLVAGGVVGGFIVDAVKGKQAEHADERDAQAFLKAAGVPEDAAKKLDDLTSDRANVGPFIQQVAKTLDVTPAALLQHLSQQDGEHLDAFIHVAHRVDFDKESGTFKQTASSDSLWVGDDGRLNKRGRANSIQVLEPSRAITPRYPDSLKAAAAWIRENGLAPPPTV</sequence>
<dbReference type="Proteomes" id="UP000272888">
    <property type="component" value="Unassembled WGS sequence"/>
</dbReference>
<feature type="non-terminal residue" evidence="2">
    <location>
        <position position="1"/>
    </location>
</feature>
<name>A0A3A8PJ29_9BACT</name>
<gene>
    <name evidence="2" type="ORF">D7V93_20455</name>
</gene>
<evidence type="ECO:0000313" key="3">
    <source>
        <dbReference type="Proteomes" id="UP000272888"/>
    </source>
</evidence>
<proteinExistence type="predicted"/>
<comment type="caution">
    <text evidence="2">The sequence shown here is derived from an EMBL/GenBank/DDBJ whole genome shotgun (WGS) entry which is preliminary data.</text>
</comment>
<dbReference type="AlphaFoldDB" id="A0A3A8PJ29"/>
<protein>
    <submittedName>
        <fullName evidence="2">Uncharacterized protein</fullName>
    </submittedName>
</protein>
<dbReference type="EMBL" id="RAWB01000213">
    <property type="protein sequence ID" value="RKH56308.1"/>
    <property type="molecule type" value="Genomic_DNA"/>
</dbReference>
<accession>A0A3A8PJ29</accession>
<keyword evidence="3" id="KW-1185">Reference proteome</keyword>
<evidence type="ECO:0000313" key="2">
    <source>
        <dbReference type="EMBL" id="RKH56308.1"/>
    </source>
</evidence>
<feature type="region of interest" description="Disordered" evidence="1">
    <location>
        <begin position="1"/>
        <end position="32"/>
    </location>
</feature>
<feature type="compositionally biased region" description="Low complexity" evidence="1">
    <location>
        <begin position="1"/>
        <end position="11"/>
    </location>
</feature>
<organism evidence="2 3">
    <name type="scientific">Corallococcus llansteffanensis</name>
    <dbReference type="NCBI Taxonomy" id="2316731"/>
    <lineage>
        <taxon>Bacteria</taxon>
        <taxon>Pseudomonadati</taxon>
        <taxon>Myxococcota</taxon>
        <taxon>Myxococcia</taxon>
        <taxon>Myxococcales</taxon>
        <taxon>Cystobacterineae</taxon>
        <taxon>Myxococcaceae</taxon>
        <taxon>Corallococcus</taxon>
    </lineage>
</organism>
<evidence type="ECO:0000256" key="1">
    <source>
        <dbReference type="SAM" id="MobiDB-lite"/>
    </source>
</evidence>
<dbReference type="RefSeq" id="WP_158623801.1">
    <property type="nucleotide sequence ID" value="NZ_RAWB01000213.1"/>
</dbReference>